<dbReference type="EMBL" id="CAFBPU010000034">
    <property type="protein sequence ID" value="CAB5036126.1"/>
    <property type="molecule type" value="Genomic_DNA"/>
</dbReference>
<sequence>MSFFTQVHAAVALGVSPSPSPAVVEPDADRVSPGLYGFLAVVFLGVAIFVIWKSMNKQIKRVDFDEDATTRR</sequence>
<keyword evidence="1" id="KW-0472">Membrane</keyword>
<accession>A0A6J7S504</accession>
<evidence type="ECO:0000256" key="1">
    <source>
        <dbReference type="SAM" id="Phobius"/>
    </source>
</evidence>
<evidence type="ECO:0000313" key="2">
    <source>
        <dbReference type="EMBL" id="CAB4851400.1"/>
    </source>
</evidence>
<keyword evidence="1" id="KW-1133">Transmembrane helix</keyword>
<feature type="transmembrane region" description="Helical" evidence="1">
    <location>
        <begin position="34"/>
        <end position="52"/>
    </location>
</feature>
<name>A0A6J7S504_9ZZZZ</name>
<dbReference type="EMBL" id="CAFBND010000042">
    <property type="protein sequence ID" value="CAB4943378.1"/>
    <property type="molecule type" value="Genomic_DNA"/>
</dbReference>
<dbReference type="AlphaFoldDB" id="A0A6J7S504"/>
<keyword evidence="1" id="KW-0812">Transmembrane</keyword>
<organism evidence="4">
    <name type="scientific">freshwater metagenome</name>
    <dbReference type="NCBI Taxonomy" id="449393"/>
    <lineage>
        <taxon>unclassified sequences</taxon>
        <taxon>metagenomes</taxon>
        <taxon>ecological metagenomes</taxon>
    </lineage>
</organism>
<gene>
    <name evidence="2" type="ORF">UFOPK3268_01241</name>
    <name evidence="3" type="ORF">UFOPK3752_01204</name>
    <name evidence="4" type="ORF">UFOPK4150_01601</name>
</gene>
<dbReference type="EMBL" id="CAFBIZ010000169">
    <property type="protein sequence ID" value="CAB4851400.1"/>
    <property type="molecule type" value="Genomic_DNA"/>
</dbReference>
<evidence type="ECO:0000313" key="4">
    <source>
        <dbReference type="EMBL" id="CAB5036126.1"/>
    </source>
</evidence>
<evidence type="ECO:0000313" key="3">
    <source>
        <dbReference type="EMBL" id="CAB4943378.1"/>
    </source>
</evidence>
<proteinExistence type="predicted"/>
<reference evidence="4" key="1">
    <citation type="submission" date="2020-05" db="EMBL/GenBank/DDBJ databases">
        <authorList>
            <person name="Chiriac C."/>
            <person name="Salcher M."/>
            <person name="Ghai R."/>
            <person name="Kavagutti S V."/>
        </authorList>
    </citation>
    <scope>NUCLEOTIDE SEQUENCE</scope>
</reference>
<protein>
    <submittedName>
        <fullName evidence="4">Unannotated protein</fullName>
    </submittedName>
</protein>